<dbReference type="CDD" id="cd20609">
    <property type="entry name" value="nitroreductase"/>
    <property type="match status" value="1"/>
</dbReference>
<dbReference type="PANTHER" id="PTHR43673:SF2">
    <property type="entry name" value="NITROREDUCTASE"/>
    <property type="match status" value="1"/>
</dbReference>
<dbReference type="InterPro" id="IPR000415">
    <property type="entry name" value="Nitroreductase-like"/>
</dbReference>
<evidence type="ECO:0000313" key="7">
    <source>
        <dbReference type="EMBL" id="OUN89081.1"/>
    </source>
</evidence>
<evidence type="ECO:0000256" key="4">
    <source>
        <dbReference type="ARBA" id="ARBA00022643"/>
    </source>
</evidence>
<dbReference type="SUPFAM" id="SSF55469">
    <property type="entry name" value="FMN-dependent nitroreductase-like"/>
    <property type="match status" value="1"/>
</dbReference>
<feature type="domain" description="Nitroreductase" evidence="6">
    <location>
        <begin position="8"/>
        <end position="63"/>
    </location>
</feature>
<proteinExistence type="inferred from homology"/>
<evidence type="ECO:0000313" key="8">
    <source>
        <dbReference type="Proteomes" id="UP000195781"/>
    </source>
</evidence>
<keyword evidence="8" id="KW-1185">Reference proteome</keyword>
<comment type="similarity">
    <text evidence="2">Belongs to the nitroreductase family.</text>
</comment>
<reference evidence="8" key="1">
    <citation type="submission" date="2017-04" db="EMBL/GenBank/DDBJ databases">
        <title>Function of individual gut microbiota members based on whole genome sequencing of pure cultures obtained from chicken caecum.</title>
        <authorList>
            <person name="Medvecky M."/>
            <person name="Cejkova D."/>
            <person name="Polansky O."/>
            <person name="Karasova D."/>
            <person name="Kubasova T."/>
            <person name="Cizek A."/>
            <person name="Rychlik I."/>
        </authorList>
    </citation>
    <scope>NUCLEOTIDE SEQUENCE [LARGE SCALE GENOMIC DNA]</scope>
    <source>
        <strain evidence="8">An5</strain>
    </source>
</reference>
<dbReference type="PANTHER" id="PTHR43673">
    <property type="entry name" value="NAD(P)H NITROREDUCTASE YDGI-RELATED"/>
    <property type="match status" value="1"/>
</dbReference>
<evidence type="ECO:0000256" key="1">
    <source>
        <dbReference type="ARBA" id="ARBA00001917"/>
    </source>
</evidence>
<dbReference type="EMBL" id="NFIE01000006">
    <property type="protein sequence ID" value="OUN89081.1"/>
    <property type="molecule type" value="Genomic_DNA"/>
</dbReference>
<dbReference type="AlphaFoldDB" id="A0A1Y3XVD5"/>
<evidence type="ECO:0000256" key="3">
    <source>
        <dbReference type="ARBA" id="ARBA00022630"/>
    </source>
</evidence>
<gene>
    <name evidence="7" type="ORF">B5G02_03660</name>
</gene>
<keyword evidence="5" id="KW-0560">Oxidoreductase</keyword>
<keyword evidence="4" id="KW-0288">FMN</keyword>
<evidence type="ECO:0000259" key="6">
    <source>
        <dbReference type="Pfam" id="PF00881"/>
    </source>
</evidence>
<evidence type="ECO:0000256" key="5">
    <source>
        <dbReference type="ARBA" id="ARBA00023002"/>
    </source>
</evidence>
<dbReference type="Proteomes" id="UP000195781">
    <property type="component" value="Unassembled WGS sequence"/>
</dbReference>
<dbReference type="Pfam" id="PF00881">
    <property type="entry name" value="Nitroreductase"/>
    <property type="match status" value="2"/>
</dbReference>
<feature type="domain" description="Nitroreductase" evidence="6">
    <location>
        <begin position="70"/>
        <end position="152"/>
    </location>
</feature>
<organism evidence="7 8">
    <name type="scientific">[Collinsella] massiliensis</name>
    <dbReference type="NCBI Taxonomy" id="1232426"/>
    <lineage>
        <taxon>Bacteria</taxon>
        <taxon>Bacillati</taxon>
        <taxon>Actinomycetota</taxon>
        <taxon>Coriobacteriia</taxon>
        <taxon>Coriobacteriales</taxon>
        <taxon>Coriobacteriaceae</taxon>
        <taxon>Enorma</taxon>
    </lineage>
</organism>
<dbReference type="GO" id="GO:0016491">
    <property type="term" value="F:oxidoreductase activity"/>
    <property type="evidence" value="ECO:0007669"/>
    <property type="project" value="UniProtKB-KW"/>
</dbReference>
<protein>
    <recommendedName>
        <fullName evidence="6">Nitroreductase domain-containing protein</fullName>
    </recommendedName>
</protein>
<name>A0A1Y3XVD5_9ACTN</name>
<sequence length="175" mass="19280">MSFSELTRARFSCRAYQDRPVEPEVLDAIVEAGRIAPSAHNNHPTRLIVCDTPELREKAARAAVRFEREGSVFGAPMVLIACAVEEEAWVRKPDGMSSALIDSSIVVDQMMMQATELGLGTCWVCMFDPDVARREFGLPAGVLPVSRLTLGYPAEEIAAPEKRAARCIAREDFLL</sequence>
<comment type="caution">
    <text evidence="7">The sequence shown here is derived from an EMBL/GenBank/DDBJ whole genome shotgun (WGS) entry which is preliminary data.</text>
</comment>
<evidence type="ECO:0000256" key="2">
    <source>
        <dbReference type="ARBA" id="ARBA00007118"/>
    </source>
</evidence>
<dbReference type="Gene3D" id="3.40.109.10">
    <property type="entry name" value="NADH Oxidase"/>
    <property type="match status" value="1"/>
</dbReference>
<comment type="cofactor">
    <cofactor evidence="1">
        <name>FMN</name>
        <dbReference type="ChEBI" id="CHEBI:58210"/>
    </cofactor>
</comment>
<dbReference type="RefSeq" id="WP_019238691.1">
    <property type="nucleotide sequence ID" value="NZ_CABKRW010000100.1"/>
</dbReference>
<accession>A0A1Y3XVD5</accession>
<keyword evidence="3" id="KW-0285">Flavoprotein</keyword>
<dbReference type="InterPro" id="IPR029479">
    <property type="entry name" value="Nitroreductase"/>
</dbReference>
<dbReference type="OrthoDB" id="9798230at2"/>